<gene>
    <name evidence="4" type="ORF">AS026_15410</name>
</gene>
<keyword evidence="5" id="KW-1185">Reference proteome</keyword>
<dbReference type="GO" id="GO:0006004">
    <property type="term" value="P:fucose metabolic process"/>
    <property type="evidence" value="ECO:0007669"/>
    <property type="project" value="TreeGrafter"/>
</dbReference>
<dbReference type="Proteomes" id="UP000068164">
    <property type="component" value="Unassembled WGS sequence"/>
</dbReference>
<comment type="caution">
    <text evidence="4">The sequence shown here is derived from an EMBL/GenBank/DDBJ whole genome shotgun (WGS) entry which is preliminary data.</text>
</comment>
<sequence length="160" mass="17728">MLKGLNPLLSPDLLSTLRAMGHGDEIAIVDGNYPGVEHARRLIRLDGHGIVPVLDAVLSVLPIDDFVPDAIFRSTVKAERDKLDPVHEEIIDCCARHEPHRQVVPLVGADFYNRVRAAHAVIQTSEPRLYANVILRKGVIYPEQAGDHAVEKAEVDPFTY</sequence>
<evidence type="ECO:0000313" key="5">
    <source>
        <dbReference type="Proteomes" id="UP000068164"/>
    </source>
</evidence>
<proteinExistence type="predicted"/>
<dbReference type="GO" id="GO:0042806">
    <property type="term" value="F:fucose binding"/>
    <property type="evidence" value="ECO:0007669"/>
    <property type="project" value="TreeGrafter"/>
</dbReference>
<dbReference type="SUPFAM" id="SSF102546">
    <property type="entry name" value="RbsD-like"/>
    <property type="match status" value="1"/>
</dbReference>
<dbReference type="PANTHER" id="PTHR31690">
    <property type="entry name" value="FUCOSE MUTAROTASE"/>
    <property type="match status" value="1"/>
</dbReference>
<dbReference type="OrthoDB" id="7947972at2"/>
<dbReference type="Pfam" id="PF05025">
    <property type="entry name" value="RbsD_FucU"/>
    <property type="match status" value="1"/>
</dbReference>
<dbReference type="AlphaFoldDB" id="A0A109JCG1"/>
<comment type="catalytic activity">
    <reaction evidence="1">
        <text>beta-D-ribopyranose = beta-D-ribofuranose</text>
        <dbReference type="Rhea" id="RHEA:25432"/>
        <dbReference type="ChEBI" id="CHEBI:27476"/>
        <dbReference type="ChEBI" id="CHEBI:47002"/>
        <dbReference type="EC" id="5.4.99.62"/>
    </reaction>
</comment>
<organism evidence="4 5">
    <name type="scientific">Rhizobium altiplani</name>
    <dbReference type="NCBI Taxonomy" id="1864509"/>
    <lineage>
        <taxon>Bacteria</taxon>
        <taxon>Pseudomonadati</taxon>
        <taxon>Pseudomonadota</taxon>
        <taxon>Alphaproteobacteria</taxon>
        <taxon>Hyphomicrobiales</taxon>
        <taxon>Rhizobiaceae</taxon>
        <taxon>Rhizobium/Agrobacterium group</taxon>
        <taxon>Rhizobium</taxon>
    </lineage>
</organism>
<evidence type="ECO:0000313" key="4">
    <source>
        <dbReference type="EMBL" id="KWV46333.1"/>
    </source>
</evidence>
<dbReference type="Gene3D" id="3.40.1650.10">
    <property type="entry name" value="RbsD-like domain"/>
    <property type="match status" value="1"/>
</dbReference>
<dbReference type="InterPro" id="IPR023750">
    <property type="entry name" value="RbsD-like_sf"/>
</dbReference>
<name>A0A109JCG1_9HYPH</name>
<dbReference type="InterPro" id="IPR050443">
    <property type="entry name" value="RbsD/FucU_mutarotase"/>
</dbReference>
<protein>
    <submittedName>
        <fullName evidence="4">Transporter</fullName>
    </submittedName>
</protein>
<comment type="catalytic activity">
    <reaction evidence="3">
        <text>alpha-L-fucose = beta-L-fucose</text>
        <dbReference type="Rhea" id="RHEA:25580"/>
        <dbReference type="ChEBI" id="CHEBI:42548"/>
        <dbReference type="ChEBI" id="CHEBI:42589"/>
        <dbReference type="EC" id="5.1.3.29"/>
    </reaction>
</comment>
<dbReference type="GO" id="GO:0062193">
    <property type="term" value="F:D-ribose pyranase activity"/>
    <property type="evidence" value="ECO:0007669"/>
    <property type="project" value="UniProtKB-EC"/>
</dbReference>
<evidence type="ECO:0000256" key="3">
    <source>
        <dbReference type="ARBA" id="ARBA00036324"/>
    </source>
</evidence>
<dbReference type="InterPro" id="IPR007721">
    <property type="entry name" value="RbsD_FucU"/>
</dbReference>
<dbReference type="PANTHER" id="PTHR31690:SF4">
    <property type="entry name" value="FUCOSE MUTAROTASE"/>
    <property type="match status" value="1"/>
</dbReference>
<dbReference type="GO" id="GO:0036373">
    <property type="term" value="F:L-fucose mutarotase activity"/>
    <property type="evidence" value="ECO:0007669"/>
    <property type="project" value="UniProtKB-EC"/>
</dbReference>
<evidence type="ECO:0000256" key="1">
    <source>
        <dbReference type="ARBA" id="ARBA00000223"/>
    </source>
</evidence>
<evidence type="ECO:0000256" key="2">
    <source>
        <dbReference type="ARBA" id="ARBA00023235"/>
    </source>
</evidence>
<dbReference type="EMBL" id="LNCD01000107">
    <property type="protein sequence ID" value="KWV46333.1"/>
    <property type="molecule type" value="Genomic_DNA"/>
</dbReference>
<accession>A0A109JCG1</accession>
<reference evidence="4 5" key="1">
    <citation type="submission" date="2015-11" db="EMBL/GenBank/DDBJ databases">
        <title>Draft Genome Sequence of the Strain BR 10423 (Rhizobium sp.) isolated from nodules of Mimosa pudica.</title>
        <authorList>
            <person name="Barauna A.C."/>
            <person name="Zilli J.E."/>
            <person name="Simoes-Araujo J.L."/>
            <person name="Reis V.M."/>
            <person name="James E.K."/>
            <person name="Reis F.B.Jr."/>
            <person name="Rouws L.F."/>
            <person name="Passos S.R."/>
            <person name="Gois S.R."/>
        </authorList>
    </citation>
    <scope>NUCLEOTIDE SEQUENCE [LARGE SCALE GENOMIC DNA]</scope>
    <source>
        <strain evidence="4 5">BR10423</strain>
    </source>
</reference>
<dbReference type="RefSeq" id="WP_062372941.1">
    <property type="nucleotide sequence ID" value="NZ_JBBNAS010000342.1"/>
</dbReference>
<keyword evidence="2" id="KW-0413">Isomerase</keyword>